<dbReference type="PANTHER" id="PTHR42724:SF1">
    <property type="entry name" value="TETRAACYLDISACCHARIDE 4'-KINASE, MITOCHONDRIAL-RELATED"/>
    <property type="match status" value="1"/>
</dbReference>
<proteinExistence type="inferred from homology"/>
<comment type="similarity">
    <text evidence="13">Belongs to the LpxK family.</text>
</comment>
<evidence type="ECO:0000256" key="4">
    <source>
        <dbReference type="ARBA" id="ARBA00016436"/>
    </source>
</evidence>
<keyword evidence="14" id="KW-0472">Membrane</keyword>
<evidence type="ECO:0000256" key="2">
    <source>
        <dbReference type="ARBA" id="ARBA00004870"/>
    </source>
</evidence>
<keyword evidence="5 13" id="KW-0444">Lipid biosynthesis</keyword>
<dbReference type="SUPFAM" id="SSF52540">
    <property type="entry name" value="P-loop containing nucleoside triphosphate hydrolases"/>
    <property type="match status" value="1"/>
</dbReference>
<evidence type="ECO:0000256" key="1">
    <source>
        <dbReference type="ARBA" id="ARBA00002274"/>
    </source>
</evidence>
<feature type="binding site" evidence="13">
    <location>
        <begin position="56"/>
        <end position="63"/>
    </location>
    <ligand>
        <name>ATP</name>
        <dbReference type="ChEBI" id="CHEBI:30616"/>
    </ligand>
</feature>
<dbReference type="GO" id="GO:0009029">
    <property type="term" value="F:lipid-A 4'-kinase activity"/>
    <property type="evidence" value="ECO:0007669"/>
    <property type="project" value="UniProtKB-UniRule"/>
</dbReference>
<evidence type="ECO:0000256" key="8">
    <source>
        <dbReference type="ARBA" id="ARBA00022741"/>
    </source>
</evidence>
<evidence type="ECO:0000256" key="13">
    <source>
        <dbReference type="HAMAP-Rule" id="MF_00409"/>
    </source>
</evidence>
<name>A0A363UKD6_9GAMM</name>
<evidence type="ECO:0000256" key="14">
    <source>
        <dbReference type="SAM" id="Phobius"/>
    </source>
</evidence>
<evidence type="ECO:0000313" key="15">
    <source>
        <dbReference type="EMBL" id="PWN55837.1"/>
    </source>
</evidence>
<keyword evidence="11 13" id="KW-0443">Lipid metabolism</keyword>
<dbReference type="AlphaFoldDB" id="A0A363UKD6"/>
<accession>A0A363UKD6</accession>
<dbReference type="GO" id="GO:0009244">
    <property type="term" value="P:lipopolysaccharide core region biosynthetic process"/>
    <property type="evidence" value="ECO:0007669"/>
    <property type="project" value="TreeGrafter"/>
</dbReference>
<protein>
    <recommendedName>
        <fullName evidence="4 13">Tetraacyldisaccharide 4'-kinase</fullName>
        <ecNumber evidence="3 13">2.7.1.130</ecNumber>
    </recommendedName>
    <alternativeName>
        <fullName evidence="12 13">Lipid A 4'-kinase</fullName>
    </alternativeName>
</protein>
<keyword evidence="16" id="KW-1185">Reference proteome</keyword>
<comment type="pathway">
    <text evidence="2 13">Glycolipid biosynthesis; lipid IV(A) biosynthesis; lipid IV(A) from (3R)-3-hydroxytetradecanoyl-[acyl-carrier-protein] and UDP-N-acetyl-alpha-D-glucosamine: step 6/6.</text>
</comment>
<dbReference type="EMBL" id="QEQK01000008">
    <property type="protein sequence ID" value="PWN55837.1"/>
    <property type="molecule type" value="Genomic_DNA"/>
</dbReference>
<keyword evidence="14" id="KW-0812">Transmembrane</keyword>
<evidence type="ECO:0000256" key="11">
    <source>
        <dbReference type="ARBA" id="ARBA00023098"/>
    </source>
</evidence>
<dbReference type="GO" id="GO:0005524">
    <property type="term" value="F:ATP binding"/>
    <property type="evidence" value="ECO:0007669"/>
    <property type="project" value="UniProtKB-UniRule"/>
</dbReference>
<dbReference type="OrthoDB" id="9766423at2"/>
<comment type="catalytic activity">
    <reaction evidence="13">
        <text>a lipid A disaccharide + ATP = a lipid IVA + ADP + H(+)</text>
        <dbReference type="Rhea" id="RHEA:67840"/>
        <dbReference type="ChEBI" id="CHEBI:15378"/>
        <dbReference type="ChEBI" id="CHEBI:30616"/>
        <dbReference type="ChEBI" id="CHEBI:176343"/>
        <dbReference type="ChEBI" id="CHEBI:176425"/>
        <dbReference type="ChEBI" id="CHEBI:456216"/>
        <dbReference type="EC" id="2.7.1.130"/>
    </reaction>
</comment>
<gene>
    <name evidence="13" type="primary">lpxK</name>
    <name evidence="15" type="ORF">DEH80_10480</name>
</gene>
<evidence type="ECO:0000256" key="6">
    <source>
        <dbReference type="ARBA" id="ARBA00022556"/>
    </source>
</evidence>
<keyword evidence="9 13" id="KW-0418">Kinase</keyword>
<comment type="caution">
    <text evidence="15">The sequence shown here is derived from an EMBL/GenBank/DDBJ whole genome shotgun (WGS) entry which is preliminary data.</text>
</comment>
<reference evidence="15 16" key="1">
    <citation type="submission" date="2018-05" db="EMBL/GenBank/DDBJ databases">
        <title>Abyssibacter profundi OUC007T gen. nov., sp. nov, a marine bacterium isolated from seawater of the Mariana Trench.</title>
        <authorList>
            <person name="Zhou S."/>
        </authorList>
    </citation>
    <scope>NUCLEOTIDE SEQUENCE [LARGE SCALE GENOMIC DNA]</scope>
    <source>
        <strain evidence="15 16">OUC007</strain>
    </source>
</reference>
<evidence type="ECO:0000256" key="9">
    <source>
        <dbReference type="ARBA" id="ARBA00022777"/>
    </source>
</evidence>
<dbReference type="Pfam" id="PF02606">
    <property type="entry name" value="LpxK"/>
    <property type="match status" value="1"/>
</dbReference>
<dbReference type="GO" id="GO:0005886">
    <property type="term" value="C:plasma membrane"/>
    <property type="evidence" value="ECO:0007669"/>
    <property type="project" value="TreeGrafter"/>
</dbReference>
<dbReference type="HAMAP" id="MF_00409">
    <property type="entry name" value="LpxK"/>
    <property type="match status" value="1"/>
</dbReference>
<keyword evidence="7 13" id="KW-0808">Transferase</keyword>
<dbReference type="InterPro" id="IPR027417">
    <property type="entry name" value="P-loop_NTPase"/>
</dbReference>
<sequence>MIERVWQSRWHPLAWLFWPVAWLFGLVTALRRLGYRRGWLRSQASDVPVIVVGNLTVGGVGKTPLVAWLAGYLQDQGLRVGVVSRGYGRQSRGLVTVSDGQRAEAEALGDEPALLADGGLPVAVAERRSDAVAALAPSCDVLLADDGLQHYAMARAAEVLVVDGERLFGNRWLLPAGPLREPLRRARHCDLVAVRGGGALGLAAVRRLLPGAAVFQFDVHADRVESLSTDDVAPLHTWAGRRVHAVAGIGLPERFFNALRRAGLQVQAHPFPDHHIFRPDDLAFGDDCPVLMTSKDAVKCRHFGDRRLYQVSARVEPGPGFREALNAQVNRLRTLVSTP</sequence>
<keyword evidence="6 13" id="KW-0441">Lipid A biosynthesis</keyword>
<dbReference type="GO" id="GO:0009245">
    <property type="term" value="P:lipid A biosynthetic process"/>
    <property type="evidence" value="ECO:0007669"/>
    <property type="project" value="UniProtKB-UniRule"/>
</dbReference>
<evidence type="ECO:0000256" key="7">
    <source>
        <dbReference type="ARBA" id="ARBA00022679"/>
    </source>
</evidence>
<dbReference type="RefSeq" id="WP_109720447.1">
    <property type="nucleotide sequence ID" value="NZ_QEQK01000008.1"/>
</dbReference>
<dbReference type="UniPathway" id="UPA00359">
    <property type="reaction ID" value="UER00482"/>
</dbReference>
<feature type="transmembrane region" description="Helical" evidence="14">
    <location>
        <begin position="12"/>
        <end position="30"/>
    </location>
</feature>
<keyword evidence="8 13" id="KW-0547">Nucleotide-binding</keyword>
<keyword evidence="14" id="KW-1133">Transmembrane helix</keyword>
<dbReference type="InterPro" id="IPR003758">
    <property type="entry name" value="LpxK"/>
</dbReference>
<evidence type="ECO:0000256" key="12">
    <source>
        <dbReference type="ARBA" id="ARBA00029757"/>
    </source>
</evidence>
<dbReference type="NCBIfam" id="TIGR00682">
    <property type="entry name" value="lpxK"/>
    <property type="match status" value="1"/>
</dbReference>
<keyword evidence="10 13" id="KW-0067">ATP-binding</keyword>
<comment type="function">
    <text evidence="1 13">Transfers the gamma-phosphate of ATP to the 4'-position of a tetraacyldisaccharide 1-phosphate intermediate (termed DS-1-P) to form tetraacyldisaccharide 1,4'-bis-phosphate (lipid IVA).</text>
</comment>
<dbReference type="Proteomes" id="UP000251800">
    <property type="component" value="Unassembled WGS sequence"/>
</dbReference>
<organism evidence="15 16">
    <name type="scientific">Abyssibacter profundi</name>
    <dbReference type="NCBI Taxonomy" id="2182787"/>
    <lineage>
        <taxon>Bacteria</taxon>
        <taxon>Pseudomonadati</taxon>
        <taxon>Pseudomonadota</taxon>
        <taxon>Gammaproteobacteria</taxon>
        <taxon>Chromatiales</taxon>
        <taxon>Oceanococcaceae</taxon>
        <taxon>Abyssibacter</taxon>
    </lineage>
</organism>
<dbReference type="PANTHER" id="PTHR42724">
    <property type="entry name" value="TETRAACYLDISACCHARIDE 4'-KINASE"/>
    <property type="match status" value="1"/>
</dbReference>
<evidence type="ECO:0000313" key="16">
    <source>
        <dbReference type="Proteomes" id="UP000251800"/>
    </source>
</evidence>
<evidence type="ECO:0000256" key="5">
    <source>
        <dbReference type="ARBA" id="ARBA00022516"/>
    </source>
</evidence>
<evidence type="ECO:0000256" key="10">
    <source>
        <dbReference type="ARBA" id="ARBA00022840"/>
    </source>
</evidence>
<dbReference type="EC" id="2.7.1.130" evidence="3 13"/>
<evidence type="ECO:0000256" key="3">
    <source>
        <dbReference type="ARBA" id="ARBA00012071"/>
    </source>
</evidence>